<keyword evidence="5" id="KW-1185">Reference proteome</keyword>
<dbReference type="GO" id="GO:0004803">
    <property type="term" value="F:transposase activity"/>
    <property type="evidence" value="ECO:0007669"/>
    <property type="project" value="InterPro"/>
</dbReference>
<dbReference type="InterPro" id="IPR002525">
    <property type="entry name" value="Transp_IS110-like_N"/>
</dbReference>
<dbReference type="GO" id="GO:0006313">
    <property type="term" value="P:DNA transposition"/>
    <property type="evidence" value="ECO:0007669"/>
    <property type="project" value="InterPro"/>
</dbReference>
<dbReference type="InterPro" id="IPR047650">
    <property type="entry name" value="Transpos_IS110"/>
</dbReference>
<accession>A0A0R2H2Y0</accession>
<dbReference type="PATRIC" id="fig|1410657.5.peg.2117"/>
<dbReference type="GO" id="GO:0003677">
    <property type="term" value="F:DNA binding"/>
    <property type="evidence" value="ECO:0007669"/>
    <property type="project" value="InterPro"/>
</dbReference>
<protein>
    <submittedName>
        <fullName evidence="4">Transposase, IS111A IS1328 IS1533 transposase IS116 IS110 IS902</fullName>
    </submittedName>
</protein>
<reference evidence="4 5" key="1">
    <citation type="journal article" date="2015" name="Genome Announc.">
        <title>Expanding the biotechnology potential of lactobacilli through comparative genomics of 213 strains and associated genera.</title>
        <authorList>
            <person name="Sun Z."/>
            <person name="Harris H.M."/>
            <person name="McCann A."/>
            <person name="Guo C."/>
            <person name="Argimon S."/>
            <person name="Zhang W."/>
            <person name="Yang X."/>
            <person name="Jeffery I.B."/>
            <person name="Cooney J.C."/>
            <person name="Kagawa T.F."/>
            <person name="Liu W."/>
            <person name="Song Y."/>
            <person name="Salvetti E."/>
            <person name="Wrobel A."/>
            <person name="Rasinkangas P."/>
            <person name="Parkhill J."/>
            <person name="Rea M.C."/>
            <person name="O'Sullivan O."/>
            <person name="Ritari J."/>
            <person name="Douillard F.P."/>
            <person name="Paul Ross R."/>
            <person name="Yang R."/>
            <person name="Briner A.E."/>
            <person name="Felis G.E."/>
            <person name="de Vos W.M."/>
            <person name="Barrangou R."/>
            <person name="Klaenhammer T.R."/>
            <person name="Caufield P.W."/>
            <person name="Cui Y."/>
            <person name="Zhang H."/>
            <person name="O'Toole P.W."/>
        </authorList>
    </citation>
    <scope>NUCLEOTIDE SEQUENCE [LARGE SCALE GENOMIC DNA]</scope>
    <source>
        <strain evidence="4 5">DSM 20405</strain>
    </source>
</reference>
<keyword evidence="1" id="KW-0812">Transmembrane</keyword>
<organism evidence="4 5">
    <name type="scientific">Kandleria vitulina DSM 20405</name>
    <dbReference type="NCBI Taxonomy" id="1410657"/>
    <lineage>
        <taxon>Bacteria</taxon>
        <taxon>Bacillati</taxon>
        <taxon>Bacillota</taxon>
        <taxon>Erysipelotrichia</taxon>
        <taxon>Erysipelotrichales</taxon>
        <taxon>Coprobacillaceae</taxon>
        <taxon>Kandleria</taxon>
    </lineage>
</organism>
<dbReference type="PANTHER" id="PTHR33055:SF13">
    <property type="entry name" value="TRANSPOSASE"/>
    <property type="match status" value="1"/>
</dbReference>
<evidence type="ECO:0000259" key="2">
    <source>
        <dbReference type="Pfam" id="PF01548"/>
    </source>
</evidence>
<comment type="caution">
    <text evidence="4">The sequence shown here is derived from an EMBL/GenBank/DDBJ whole genome shotgun (WGS) entry which is preliminary data.</text>
</comment>
<keyword evidence="1" id="KW-0472">Membrane</keyword>
<dbReference type="RefSeq" id="WP_031589908.1">
    <property type="nucleotide sequence ID" value="NZ_JNKN01000072.1"/>
</dbReference>
<gene>
    <name evidence="4" type="ORF">IV49_GL002054</name>
</gene>
<evidence type="ECO:0000256" key="1">
    <source>
        <dbReference type="SAM" id="Phobius"/>
    </source>
</evidence>
<feature type="domain" description="Transposase IS110-like N-terminal" evidence="2">
    <location>
        <begin position="9"/>
        <end position="155"/>
    </location>
</feature>
<dbReference type="Pfam" id="PF02371">
    <property type="entry name" value="Transposase_20"/>
    <property type="match status" value="1"/>
</dbReference>
<evidence type="ECO:0000313" key="4">
    <source>
        <dbReference type="EMBL" id="KRN44917.1"/>
    </source>
</evidence>
<sequence length="416" mass="47830">MKIVRPICCGMDVHKNIIVATIGITNKKTRITEYIQETFSTLNPDLLNLKQWLINHKCFDACMESTGKYWIPIFNILEDEINIYLTHPKYVKAIKGKKTDKKDSKWICDLFKHDLIKFSFIPPKEIRALREISRYRYKLVGMRSSERNRYQNCMTVSNIGIGSVFSDPFGKSAQAIMKEVLESDIIEDEKILKCIHGSCKNKDKILDSIKHCNIETDQRFKMNESMTHIEELQVHIDNCEIEIMKRAAPMFDQFMHITQLPGISTLSAILIISEIGVDMKQFESDKQLTCWAGLAPANNESANKKKSVRISKAGQYLKPLLVQCALGAIKDKEGYFGIKYSRIKKRRGHKKAIIAIARMMLVSIYHMILTGETFNPSDYESFRNPKPPIKQQDLTEESAIEFLKKSGFDVSKLTKQ</sequence>
<dbReference type="PANTHER" id="PTHR33055">
    <property type="entry name" value="TRANSPOSASE FOR INSERTION SEQUENCE ELEMENT IS1111A"/>
    <property type="match status" value="1"/>
</dbReference>
<dbReference type="NCBIfam" id="NF033542">
    <property type="entry name" value="transpos_IS110"/>
    <property type="match status" value="1"/>
</dbReference>
<dbReference type="EMBL" id="JQBL01000082">
    <property type="protein sequence ID" value="KRN44917.1"/>
    <property type="molecule type" value="Genomic_DNA"/>
</dbReference>
<dbReference type="AlphaFoldDB" id="A0A0R2H2Y0"/>
<evidence type="ECO:0000259" key="3">
    <source>
        <dbReference type="Pfam" id="PF02371"/>
    </source>
</evidence>
<feature type="domain" description="Transposase IS116/IS110/IS902 C-terminal" evidence="3">
    <location>
        <begin position="257"/>
        <end position="329"/>
    </location>
</feature>
<feature type="transmembrane region" description="Helical" evidence="1">
    <location>
        <begin position="352"/>
        <end position="369"/>
    </location>
</feature>
<dbReference type="Proteomes" id="UP000051841">
    <property type="component" value="Unassembled WGS sequence"/>
</dbReference>
<dbReference type="Pfam" id="PF01548">
    <property type="entry name" value="DEDD_Tnp_IS110"/>
    <property type="match status" value="1"/>
</dbReference>
<dbReference type="InterPro" id="IPR003346">
    <property type="entry name" value="Transposase_20"/>
</dbReference>
<name>A0A0R2H2Y0_9FIRM</name>
<evidence type="ECO:0000313" key="5">
    <source>
        <dbReference type="Proteomes" id="UP000051841"/>
    </source>
</evidence>
<keyword evidence="1" id="KW-1133">Transmembrane helix</keyword>
<proteinExistence type="predicted"/>